<dbReference type="EMBL" id="CP011412">
    <property type="protein sequence ID" value="AKH20729.1"/>
    <property type="molecule type" value="Genomic_DNA"/>
</dbReference>
<name>A0A0F7JZF8_9GAMM</name>
<keyword evidence="2" id="KW-1185">Reference proteome</keyword>
<organism evidence="1 2">
    <name type="scientific">Sedimenticola thiotaurini</name>
    <dbReference type="NCBI Taxonomy" id="1543721"/>
    <lineage>
        <taxon>Bacteria</taxon>
        <taxon>Pseudomonadati</taxon>
        <taxon>Pseudomonadota</taxon>
        <taxon>Gammaproteobacteria</taxon>
        <taxon>Chromatiales</taxon>
        <taxon>Sedimenticolaceae</taxon>
        <taxon>Sedimenticola</taxon>
    </lineage>
</organism>
<dbReference type="AlphaFoldDB" id="A0A0F7JZF8"/>
<protein>
    <submittedName>
        <fullName evidence="1">Uncharacterized protein</fullName>
    </submittedName>
</protein>
<gene>
    <name evidence="1" type="ORF">AAY24_10595</name>
</gene>
<dbReference type="Proteomes" id="UP000034410">
    <property type="component" value="Chromosome"/>
</dbReference>
<dbReference type="OrthoDB" id="6839462at2"/>
<evidence type="ECO:0000313" key="2">
    <source>
        <dbReference type="Proteomes" id="UP000034410"/>
    </source>
</evidence>
<proteinExistence type="predicted"/>
<sequence length="307" mass="32791">MTEFVVSASFALVPLFIIVPAVGKYIDMKLASTQAARYVTWEYTAHYSDLNDQPAGFKAISQAEMPLKPLVTAQREAERRFFSDTGIAISTSVDKAGYNTTDRNPLWTYHNGLPMFVPPGNSTTNASGSNKTPDKTYVFGAVTGIIGAGLNLISGAFNLLGIDAGFDAMNPDGNLSIDGRYDVSVAMPVEPAPGYLTLNSGTRNPLFGTPLNLSMTAKGKLLTETWGAGGQEHTLYQAKGLVPTILIDTILNGWGIPIQDIASTILLSPELADDSLKFGHMTKDDVPVGALKNDSRTVQCDGGYCVD</sequence>
<dbReference type="KEGG" id="seds:AAY24_10595"/>
<accession>A0A0F7JZF8</accession>
<evidence type="ECO:0000313" key="1">
    <source>
        <dbReference type="EMBL" id="AKH20729.1"/>
    </source>
</evidence>
<dbReference type="RefSeq" id="WP_046859659.1">
    <property type="nucleotide sequence ID" value="NZ_CP011412.1"/>
</dbReference>
<reference evidence="1 2" key="1">
    <citation type="journal article" date="2015" name="Genome Announc.">
        <title>Complete Genome Sequence of Sedimenticola thiotaurini Strain SIP-G1, a Polyphosphate- and Polyhydroxyalkanoate-Accumulating Sulfur-Oxidizing Gammaproteobacterium Isolated from Salt Marsh Sediments.</title>
        <authorList>
            <person name="Flood B.E."/>
            <person name="Jones D.S."/>
            <person name="Bailey J.V."/>
        </authorList>
    </citation>
    <scope>NUCLEOTIDE SEQUENCE [LARGE SCALE GENOMIC DNA]</scope>
    <source>
        <strain evidence="1 2">SIP-G1</strain>
    </source>
</reference>